<organism evidence="2 3">
    <name type="scientific">Micromonospora globispora</name>
    <dbReference type="NCBI Taxonomy" id="1450148"/>
    <lineage>
        <taxon>Bacteria</taxon>
        <taxon>Bacillati</taxon>
        <taxon>Actinomycetota</taxon>
        <taxon>Actinomycetes</taxon>
        <taxon>Micromonosporales</taxon>
        <taxon>Micromonosporaceae</taxon>
        <taxon>Micromonospora</taxon>
    </lineage>
</organism>
<sequence length="952" mass="107507">MDLNGPGGLHVLAAALSTDGGVVLDDDVLRGHLAAAQPDDALRKDLHLRLATWDAEEKPSWAGGTPPRTQERRKRIIDLLRVDEKTASLFAELFPVASSDLMVIDKEWEPWYTEELRQERNFYWAAYRRHLAEERGFGAEAIARLDAATTSVVERLADPSRFERHQAKGLVVGYVQSGKTANFTGVIAKAIDAGYRLIVVLTGTTDLLRTQTQRRLDMELAGRENLLRGISEDDTESFDYHDDPDWIDGNFLQHGCRPSDVGRPDIIRLTTRRFDYRSLQQGISALDFERRDRARAFFDPINLLQSDARLLVVKKNGLVLRKLVKDLGKITARLGEIPALIIDDESDQASPNTSNPKKWAEDQIERTAINKVIAELLVLLPRAQYVGYTATPFANVFIDPSDAENIFPKDFLISLERPHEYMGAEDFHDIDAFFGEEGPTFANSKEKAHVRPLNQDDADEDRRLLEALDTFVLTGAVKLYREDQGLPPYTHHTMLVHEAMKTVKHREQASVLRDLWRKSGYYSPASGSRLRDLYEKDVLPVSAAVAPQLPTPATFDELAPYVAKSVRRIGHSGDPVIVVNSEKDTEKEEIDFDKRSVWRVLVGGNKLARGFTVEGLTVSYYRRLTKQQDTLMQMGRWFGFRRNYRDLVRLYITPILHEAFEASCLDEEHFRAELRRYSEPVEGGRQITPAQIPPLVAQHLYWLKPTAANKMYNAQLTERRSPGIPVEPRCFPSSIQATRQNTEAFLPLVEAASKRVSLYGESKNWKYETLIGSVAHPILLSVLESISFAVPDFLRPDLRWLASLRGEDVTKWVVIFPQQASNSSERVILGHGPMSVFVRKRLRDDYFSVISEERHRHPIQAIKRGFGTIGDPFANDLVRPRTGAVLVYPVVPRKADGSALLPGESGDEVDPGKVTMAFHLVAPSTATGRDSKLVTFTTRDRSRQNDPIVDKF</sequence>
<keyword evidence="3" id="KW-1185">Reference proteome</keyword>
<dbReference type="Pfam" id="PF10593">
    <property type="entry name" value="Z1"/>
    <property type="match status" value="1"/>
</dbReference>
<reference evidence="3" key="1">
    <citation type="submission" date="2018-05" db="EMBL/GenBank/DDBJ databases">
        <title>Micromonospora globispora sp. nov. and Micromonospora rugosa sp. nov., isolated from marine sediment.</title>
        <authorList>
            <person name="Carro L."/>
            <person name="Aysel V."/>
            <person name="Cetin D."/>
            <person name="Igual J.M."/>
            <person name="Klenk H.-P."/>
            <person name="Trujillo M.E."/>
            <person name="Sahin N."/>
        </authorList>
    </citation>
    <scope>NUCLEOTIDE SEQUENCE [LARGE SCALE GENOMIC DNA]</scope>
    <source>
        <strain evidence="3">S2904</strain>
    </source>
</reference>
<keyword evidence="2" id="KW-0378">Hydrolase</keyword>
<protein>
    <submittedName>
        <fullName evidence="2">Endonuclease</fullName>
    </submittedName>
</protein>
<keyword evidence="2" id="KW-0540">Nuclease</keyword>
<dbReference type="EMBL" id="QGSV01000438">
    <property type="protein sequence ID" value="PWU43494.1"/>
    <property type="molecule type" value="Genomic_DNA"/>
</dbReference>
<accession>A0A317JU81</accession>
<dbReference type="OrthoDB" id="436461at2"/>
<name>A0A317JU81_9ACTN</name>
<gene>
    <name evidence="2" type="ORF">DLJ46_31380</name>
</gene>
<dbReference type="AlphaFoldDB" id="A0A317JU81"/>
<comment type="caution">
    <text evidence="2">The sequence shown here is derived from an EMBL/GenBank/DDBJ whole genome shotgun (WGS) entry which is preliminary data.</text>
</comment>
<keyword evidence="2" id="KW-0255">Endonuclease</keyword>
<evidence type="ECO:0000313" key="2">
    <source>
        <dbReference type="EMBL" id="PWU43494.1"/>
    </source>
</evidence>
<dbReference type="InterPro" id="IPR018310">
    <property type="entry name" value="Put_endonuclease_Z1-dom"/>
</dbReference>
<dbReference type="GO" id="GO:0004519">
    <property type="term" value="F:endonuclease activity"/>
    <property type="evidence" value="ECO:0007669"/>
    <property type="project" value="UniProtKB-KW"/>
</dbReference>
<dbReference type="Proteomes" id="UP000245683">
    <property type="component" value="Unassembled WGS sequence"/>
</dbReference>
<evidence type="ECO:0000313" key="3">
    <source>
        <dbReference type="Proteomes" id="UP000245683"/>
    </source>
</evidence>
<evidence type="ECO:0000259" key="1">
    <source>
        <dbReference type="Pfam" id="PF10593"/>
    </source>
</evidence>
<feature type="domain" description="Putative endonuclease Z1" evidence="1">
    <location>
        <begin position="464"/>
        <end position="699"/>
    </location>
</feature>
<proteinExistence type="predicted"/>